<evidence type="ECO:0000256" key="5">
    <source>
        <dbReference type="ARBA" id="ARBA00023136"/>
    </source>
</evidence>
<feature type="transmembrane region" description="Helical" evidence="6">
    <location>
        <begin position="475"/>
        <end position="496"/>
    </location>
</feature>
<accession>A0A163KD83</accession>
<dbReference type="STRING" id="5454.A0A163KD83"/>
<feature type="transmembrane region" description="Helical" evidence="6">
    <location>
        <begin position="644"/>
        <end position="664"/>
    </location>
</feature>
<evidence type="ECO:0000313" key="9">
    <source>
        <dbReference type="Proteomes" id="UP000076837"/>
    </source>
</evidence>
<dbReference type="SUPFAM" id="SSF103473">
    <property type="entry name" value="MFS general substrate transporter"/>
    <property type="match status" value="1"/>
</dbReference>
<dbReference type="PANTHER" id="PTHR43791:SF63">
    <property type="entry name" value="HIGH AFFINITY CYSTEINE TRANSPORTER"/>
    <property type="match status" value="1"/>
</dbReference>
<name>A0A163KD83_DIDRA</name>
<keyword evidence="5 6" id="KW-0472">Membrane</keyword>
<dbReference type="Pfam" id="PF07690">
    <property type="entry name" value="MFS_1"/>
    <property type="match status" value="1"/>
</dbReference>
<keyword evidence="3 6" id="KW-0812">Transmembrane</keyword>
<dbReference type="PANTHER" id="PTHR43791">
    <property type="entry name" value="PERMEASE-RELATED"/>
    <property type="match status" value="1"/>
</dbReference>
<evidence type="ECO:0000256" key="2">
    <source>
        <dbReference type="ARBA" id="ARBA00022448"/>
    </source>
</evidence>
<keyword evidence="2" id="KW-0813">Transport</keyword>
<dbReference type="Proteomes" id="UP000076837">
    <property type="component" value="Unassembled WGS sequence"/>
</dbReference>
<comment type="subcellular location">
    <subcellularLocation>
        <location evidence="1">Membrane</location>
        <topology evidence="1">Multi-pass membrane protein</topology>
    </subcellularLocation>
</comment>
<organism evidence="8 9">
    <name type="scientific">Didymella rabiei</name>
    <name type="common">Chickpea ascochyta blight fungus</name>
    <name type="synonym">Mycosphaerella rabiei</name>
    <dbReference type="NCBI Taxonomy" id="5454"/>
    <lineage>
        <taxon>Eukaryota</taxon>
        <taxon>Fungi</taxon>
        <taxon>Dikarya</taxon>
        <taxon>Ascomycota</taxon>
        <taxon>Pezizomycotina</taxon>
        <taxon>Dothideomycetes</taxon>
        <taxon>Pleosporomycetidae</taxon>
        <taxon>Pleosporales</taxon>
        <taxon>Pleosporineae</taxon>
        <taxon>Didymellaceae</taxon>
        <taxon>Ascochyta</taxon>
    </lineage>
</organism>
<keyword evidence="4 6" id="KW-1133">Transmembrane helix</keyword>
<keyword evidence="9" id="KW-1185">Reference proteome</keyword>
<feature type="transmembrane region" description="Helical" evidence="6">
    <location>
        <begin position="446"/>
        <end position="468"/>
    </location>
</feature>
<dbReference type="Gene3D" id="2.115.10.20">
    <property type="entry name" value="Glycosyl hydrolase domain, family 43"/>
    <property type="match status" value="1"/>
</dbReference>
<proteinExistence type="predicted"/>
<dbReference type="AlphaFoldDB" id="A0A163KD83"/>
<feature type="transmembrane region" description="Helical" evidence="6">
    <location>
        <begin position="508"/>
        <end position="526"/>
    </location>
</feature>
<reference evidence="8 9" key="1">
    <citation type="journal article" date="2016" name="Sci. Rep.">
        <title>Draft genome sequencing and secretome analysis of fungal phytopathogen Ascochyta rabiei provides insight into the necrotrophic effector repertoire.</title>
        <authorList>
            <person name="Verma S."/>
            <person name="Gazara R.K."/>
            <person name="Nizam S."/>
            <person name="Parween S."/>
            <person name="Chattopadhyay D."/>
            <person name="Verma P.K."/>
        </authorList>
    </citation>
    <scope>NUCLEOTIDE SEQUENCE [LARGE SCALE GENOMIC DNA]</scope>
    <source>
        <strain evidence="8 9">ArDII</strain>
    </source>
</reference>
<comment type="caution">
    <text evidence="8">The sequence shown here is derived from an EMBL/GenBank/DDBJ whole genome shotgun (WGS) entry which is preliminary data.</text>
</comment>
<evidence type="ECO:0000313" key="8">
    <source>
        <dbReference type="EMBL" id="KZM26926.1"/>
    </source>
</evidence>
<sequence>MRFISFSIAAATAFFTLASATPMHGEKRQTSYVGYLISTFSDVNPKLQWYLSNGNSPTSFTKLNKGNPVLTSTVGTKAVRDVFLASNGARTQHYMIATDLDINASGFSWDKATRTGSRGIVVWKSKDLVNWSSASLKSVEGATAGMVWAPSAVWDDTTQQFYVFWASRLYASSDTAHTGTAGLDRIRYATTKDFNTFSVPKDYVAPSDTPVIDQEFQYLGQKGHFTRFIKNETALQVYQENTTGGLFGTWERVPGYVTSGSPWEGTASFADNTVAGKFHILLDNYVQYAPFETTNINGGNWTASSTSGFPTGLKHGSVTQLTQKEYDAPFTYGWTRWLPGKKTVDARNADVTLRLLEKHDHEFGVLTPEKEKQLRRTLYWRLMTLLSAINIIDKSTLGYAAILGLFEETKITKAEYNNLNTMFYVGYLAFQWPGHYLLQRLPFGKFVGSIVFSWAIIVLLHCVAVRYAGLVVMRLALGAAEAIVVPAMEITIGRFFNRYAQSFLQPVLWISCLAAPVAAAFISYGLLWSTGAVLPWKLLHVVTGGITLLLAIWVWIDYPNNPADARWLTLEEKVQVVRRVHQSQQSSIEQKHFKKDQSVETIKDPVSWLFALQSFTLMYSNNLNYGQKNLITTSIGITPLNSTLVTAAGGVFGVACCVVATLALRRWPQNIAWHASI</sequence>
<dbReference type="Gene3D" id="1.20.1250.20">
    <property type="entry name" value="MFS general substrate transporter like domains"/>
    <property type="match status" value="1"/>
</dbReference>
<evidence type="ECO:0000256" key="3">
    <source>
        <dbReference type="ARBA" id="ARBA00022692"/>
    </source>
</evidence>
<dbReference type="InterPro" id="IPR036259">
    <property type="entry name" value="MFS_trans_sf"/>
</dbReference>
<evidence type="ECO:0000256" key="7">
    <source>
        <dbReference type="SAM" id="SignalP"/>
    </source>
</evidence>
<evidence type="ECO:0000256" key="6">
    <source>
        <dbReference type="SAM" id="Phobius"/>
    </source>
</evidence>
<dbReference type="CDD" id="cd08983">
    <property type="entry name" value="GH43_Bt3655-like"/>
    <property type="match status" value="1"/>
</dbReference>
<dbReference type="InterPro" id="IPR011701">
    <property type="entry name" value="MFS"/>
</dbReference>
<dbReference type="GO" id="GO:0016020">
    <property type="term" value="C:membrane"/>
    <property type="evidence" value="ECO:0007669"/>
    <property type="project" value="UniProtKB-SubCell"/>
</dbReference>
<dbReference type="GO" id="GO:0033229">
    <property type="term" value="F:cysteine transmembrane transporter activity"/>
    <property type="evidence" value="ECO:0007669"/>
    <property type="project" value="TreeGrafter"/>
</dbReference>
<dbReference type="SUPFAM" id="SSF75005">
    <property type="entry name" value="Arabinanase/levansucrase/invertase"/>
    <property type="match status" value="1"/>
</dbReference>
<evidence type="ECO:0000256" key="4">
    <source>
        <dbReference type="ARBA" id="ARBA00022989"/>
    </source>
</evidence>
<gene>
    <name evidence="8" type="ORF">ST47_g1928</name>
</gene>
<feature type="chain" id="PRO_5007843620" evidence="7">
    <location>
        <begin position="21"/>
        <end position="677"/>
    </location>
</feature>
<keyword evidence="7" id="KW-0732">Signal</keyword>
<dbReference type="EMBL" id="JYNV01000087">
    <property type="protein sequence ID" value="KZM26926.1"/>
    <property type="molecule type" value="Genomic_DNA"/>
</dbReference>
<protein>
    <submittedName>
        <fullName evidence="8">Transmembrane transport</fullName>
    </submittedName>
</protein>
<evidence type="ECO:0000256" key="1">
    <source>
        <dbReference type="ARBA" id="ARBA00004141"/>
    </source>
</evidence>
<feature type="transmembrane region" description="Helical" evidence="6">
    <location>
        <begin position="538"/>
        <end position="556"/>
    </location>
</feature>
<feature type="signal peptide" evidence="7">
    <location>
        <begin position="1"/>
        <end position="20"/>
    </location>
</feature>
<dbReference type="InterPro" id="IPR023296">
    <property type="entry name" value="Glyco_hydro_beta-prop_sf"/>
</dbReference>